<reference evidence="2" key="3">
    <citation type="journal article" date="2005" name="PLoS Biol.">
        <title>The genomes of Oryza sativa: a history of duplications.</title>
        <authorList>
            <person name="Yu J."/>
            <person name="Wang J."/>
            <person name="Lin W."/>
            <person name="Li S."/>
            <person name="Li H."/>
            <person name="Zhou J."/>
            <person name="Ni P."/>
            <person name="Dong W."/>
            <person name="Hu S."/>
            <person name="Zeng C."/>
            <person name="Zhang J."/>
            <person name="Zhang Y."/>
            <person name="Li R."/>
            <person name="Xu Z."/>
            <person name="Li S."/>
            <person name="Li X."/>
            <person name="Zheng H."/>
            <person name="Cong L."/>
            <person name="Lin L."/>
            <person name="Yin J."/>
            <person name="Geng J."/>
            <person name="Li G."/>
            <person name="Shi J."/>
            <person name="Liu J."/>
            <person name="Lv H."/>
            <person name="Li J."/>
            <person name="Wang J."/>
            <person name="Deng Y."/>
            <person name="Ran L."/>
            <person name="Shi X."/>
            <person name="Wang X."/>
            <person name="Wu Q."/>
            <person name="Li C."/>
            <person name="Ren X."/>
            <person name="Wang J."/>
            <person name="Wang X."/>
            <person name="Li D."/>
            <person name="Liu D."/>
            <person name="Zhang X."/>
            <person name="Ji Z."/>
            <person name="Zhao W."/>
            <person name="Sun Y."/>
            <person name="Zhang Z."/>
            <person name="Bao J."/>
            <person name="Han Y."/>
            <person name="Dong L."/>
            <person name="Ji J."/>
            <person name="Chen P."/>
            <person name="Wu S."/>
            <person name="Liu J."/>
            <person name="Xiao Y."/>
            <person name="Bu D."/>
            <person name="Tan J."/>
            <person name="Yang L."/>
            <person name="Ye C."/>
            <person name="Zhang J."/>
            <person name="Xu J."/>
            <person name="Zhou Y."/>
            <person name="Yu Y."/>
            <person name="Zhang B."/>
            <person name="Zhuang S."/>
            <person name="Wei H."/>
            <person name="Liu B."/>
            <person name="Lei M."/>
            <person name="Yu H."/>
            <person name="Li Y."/>
            <person name="Xu H."/>
            <person name="Wei S."/>
            <person name="He X."/>
            <person name="Fang L."/>
            <person name="Zhang Z."/>
            <person name="Zhang Y."/>
            <person name="Huang X."/>
            <person name="Su Z."/>
            <person name="Tong W."/>
            <person name="Li J."/>
            <person name="Tong Z."/>
            <person name="Li S."/>
            <person name="Ye J."/>
            <person name="Wang L."/>
            <person name="Fang L."/>
            <person name="Lei T."/>
            <person name="Chen C."/>
            <person name="Chen H."/>
            <person name="Xu Z."/>
            <person name="Li H."/>
            <person name="Huang H."/>
            <person name="Zhang F."/>
            <person name="Xu H."/>
            <person name="Li N."/>
            <person name="Zhao C."/>
            <person name="Li S."/>
            <person name="Dong L."/>
            <person name="Huang Y."/>
            <person name="Li L."/>
            <person name="Xi Y."/>
            <person name="Qi Q."/>
            <person name="Li W."/>
            <person name="Zhang B."/>
            <person name="Hu W."/>
            <person name="Zhang Y."/>
            <person name="Tian X."/>
            <person name="Jiao Y."/>
            <person name="Liang X."/>
            <person name="Jin J."/>
            <person name="Gao L."/>
            <person name="Zheng W."/>
            <person name="Hao B."/>
            <person name="Liu S."/>
            <person name="Wang W."/>
            <person name="Yuan L."/>
            <person name="Cao M."/>
            <person name="McDermott J."/>
            <person name="Samudrala R."/>
            <person name="Wang J."/>
            <person name="Wong G.K."/>
            <person name="Yang H."/>
        </authorList>
    </citation>
    <scope>NUCLEOTIDE SEQUENCE [LARGE SCALE GENOMIC DNA]</scope>
</reference>
<accession>B9G2G3</accession>
<proteinExistence type="predicted"/>
<reference evidence="1" key="1">
    <citation type="submission" date="2002-11" db="EMBL/GenBank/DDBJ databases">
        <title>Oryza sativa nipponbare(GA3) genomic DNA, chromosome 9, BAC clone:B1012G11.</title>
        <authorList>
            <person name="Sasaki T."/>
            <person name="Matsumoto T."/>
            <person name="Katayose Y."/>
        </authorList>
    </citation>
    <scope>NUCLEOTIDE SEQUENCE</scope>
</reference>
<evidence type="ECO:0000313" key="3">
    <source>
        <dbReference type="Proteomes" id="UP000000763"/>
    </source>
</evidence>
<gene>
    <name evidence="1" type="ORF">B1012G11.42</name>
    <name evidence="2" type="ORF">OsJ_28596</name>
</gene>
<dbReference type="EMBL" id="CM000146">
    <property type="protein sequence ID" value="EEE69310.1"/>
    <property type="molecule type" value="Genomic_DNA"/>
</dbReference>
<dbReference type="AlphaFoldDB" id="Q67TV1"/>
<evidence type="ECO:0000313" key="2">
    <source>
        <dbReference type="EMBL" id="EEE69310.1"/>
    </source>
</evidence>
<evidence type="ECO:0000313" key="1">
    <source>
        <dbReference type="EMBL" id="BAD38420.1"/>
    </source>
</evidence>
<sequence length="69" mass="7364">MASHVHISDASVSIAVVGGVVEQGARPHTIAKDAESAKRFLFHDEKGSKKMISTTGEGWDEEMVLLIGT</sequence>
<dbReference type="Proteomes" id="UP000000763">
    <property type="component" value="Chromosome 9"/>
</dbReference>
<accession>Q67TV1</accession>
<dbReference type="EMBL" id="AP005903">
    <property type="protein sequence ID" value="BAD38420.1"/>
    <property type="molecule type" value="Genomic_DNA"/>
</dbReference>
<name>Q67TV1_ORYSJ</name>
<protein>
    <submittedName>
        <fullName evidence="2">Uncharacterized protein</fullName>
    </submittedName>
</protein>
<reference evidence="3" key="4">
    <citation type="journal article" date="2008" name="Nucleic Acids Res.">
        <title>The rice annotation project database (RAP-DB): 2008 update.</title>
        <authorList>
            <consortium name="The rice annotation project (RAP)"/>
        </authorList>
    </citation>
    <scope>GENOME REANNOTATION</scope>
    <source>
        <strain evidence="3">cv. Nipponbare</strain>
    </source>
</reference>
<organism evidence="2">
    <name type="scientific">Oryza sativa subsp. japonica</name>
    <name type="common">Rice</name>
    <dbReference type="NCBI Taxonomy" id="39947"/>
    <lineage>
        <taxon>Eukaryota</taxon>
        <taxon>Viridiplantae</taxon>
        <taxon>Streptophyta</taxon>
        <taxon>Embryophyta</taxon>
        <taxon>Tracheophyta</taxon>
        <taxon>Spermatophyta</taxon>
        <taxon>Magnoliopsida</taxon>
        <taxon>Liliopsida</taxon>
        <taxon>Poales</taxon>
        <taxon>Poaceae</taxon>
        <taxon>BOP clade</taxon>
        <taxon>Oryzoideae</taxon>
        <taxon>Oryzeae</taxon>
        <taxon>Oryzinae</taxon>
        <taxon>Oryza</taxon>
        <taxon>Oryza sativa</taxon>
    </lineage>
</organism>
<dbReference type="Proteomes" id="UP000007752">
    <property type="component" value="Chromosome 9"/>
</dbReference>
<reference evidence="3" key="2">
    <citation type="journal article" date="2005" name="Nature">
        <title>The map-based sequence of the rice genome.</title>
        <authorList>
            <consortium name="International rice genome sequencing project (IRGSP)"/>
            <person name="Matsumoto T."/>
            <person name="Wu J."/>
            <person name="Kanamori H."/>
            <person name="Katayose Y."/>
            <person name="Fujisawa M."/>
            <person name="Namiki N."/>
            <person name="Mizuno H."/>
            <person name="Yamamoto K."/>
            <person name="Antonio B.A."/>
            <person name="Baba T."/>
            <person name="Sakata K."/>
            <person name="Nagamura Y."/>
            <person name="Aoki H."/>
            <person name="Arikawa K."/>
            <person name="Arita K."/>
            <person name="Bito T."/>
            <person name="Chiden Y."/>
            <person name="Fujitsuka N."/>
            <person name="Fukunaka R."/>
            <person name="Hamada M."/>
            <person name="Harada C."/>
            <person name="Hayashi A."/>
            <person name="Hijishita S."/>
            <person name="Honda M."/>
            <person name="Hosokawa S."/>
            <person name="Ichikawa Y."/>
            <person name="Idonuma A."/>
            <person name="Iijima M."/>
            <person name="Ikeda M."/>
            <person name="Ikeno M."/>
            <person name="Ito K."/>
            <person name="Ito S."/>
            <person name="Ito T."/>
            <person name="Ito Y."/>
            <person name="Ito Y."/>
            <person name="Iwabuchi A."/>
            <person name="Kamiya K."/>
            <person name="Karasawa W."/>
            <person name="Kurita K."/>
            <person name="Katagiri S."/>
            <person name="Kikuta A."/>
            <person name="Kobayashi H."/>
            <person name="Kobayashi N."/>
            <person name="Machita K."/>
            <person name="Maehara T."/>
            <person name="Masukawa M."/>
            <person name="Mizubayashi T."/>
            <person name="Mukai Y."/>
            <person name="Nagasaki H."/>
            <person name="Nagata Y."/>
            <person name="Naito S."/>
            <person name="Nakashima M."/>
            <person name="Nakama Y."/>
            <person name="Nakamichi Y."/>
            <person name="Nakamura M."/>
            <person name="Meguro A."/>
            <person name="Negishi M."/>
            <person name="Ohta I."/>
            <person name="Ohta T."/>
            <person name="Okamoto M."/>
            <person name="Ono N."/>
            <person name="Saji S."/>
            <person name="Sakaguchi M."/>
            <person name="Sakai K."/>
            <person name="Shibata M."/>
            <person name="Shimokawa T."/>
            <person name="Song J."/>
            <person name="Takazaki Y."/>
            <person name="Terasawa K."/>
            <person name="Tsugane M."/>
            <person name="Tsuji K."/>
            <person name="Ueda S."/>
            <person name="Waki K."/>
            <person name="Yamagata H."/>
            <person name="Yamamoto M."/>
            <person name="Yamamoto S."/>
            <person name="Yamane H."/>
            <person name="Yoshiki S."/>
            <person name="Yoshihara R."/>
            <person name="Yukawa K."/>
            <person name="Zhong H."/>
            <person name="Yano M."/>
            <person name="Yuan Q."/>
            <person name="Ouyang S."/>
            <person name="Liu J."/>
            <person name="Jones K.M."/>
            <person name="Gansberger K."/>
            <person name="Moffat K."/>
            <person name="Hill J."/>
            <person name="Bera J."/>
            <person name="Fadrosh D."/>
            <person name="Jin S."/>
            <person name="Johri S."/>
            <person name="Kim M."/>
            <person name="Overton L."/>
            <person name="Reardon M."/>
            <person name="Tsitrin T."/>
            <person name="Vuong H."/>
            <person name="Weaver B."/>
            <person name="Ciecko A."/>
            <person name="Tallon L."/>
            <person name="Jackson J."/>
            <person name="Pai G."/>
            <person name="Aken S.V."/>
            <person name="Utterback T."/>
            <person name="Reidmuller S."/>
            <person name="Feldblyum T."/>
            <person name="Hsiao J."/>
            <person name="Zismann V."/>
            <person name="Iobst S."/>
            <person name="de Vazeille A.R."/>
            <person name="Buell C.R."/>
            <person name="Ying K."/>
            <person name="Li Y."/>
            <person name="Lu T."/>
            <person name="Huang Y."/>
            <person name="Zhao Q."/>
            <person name="Feng Q."/>
            <person name="Zhang L."/>
            <person name="Zhu J."/>
            <person name="Weng Q."/>
            <person name="Mu J."/>
            <person name="Lu Y."/>
            <person name="Fan D."/>
            <person name="Liu Y."/>
            <person name="Guan J."/>
            <person name="Zhang Y."/>
            <person name="Yu S."/>
            <person name="Liu X."/>
            <person name="Zhang Y."/>
            <person name="Hong G."/>
            <person name="Han B."/>
            <person name="Choisne N."/>
            <person name="Demange N."/>
            <person name="Orjeda G."/>
            <person name="Samain S."/>
            <person name="Cattolico L."/>
            <person name="Pelletier E."/>
            <person name="Couloux A."/>
            <person name="Segurens B."/>
            <person name="Wincker P."/>
            <person name="D'Hont A."/>
            <person name="Scarpelli C."/>
            <person name="Weissenbach J."/>
            <person name="Salanoubat M."/>
            <person name="Quetier F."/>
            <person name="Yu Y."/>
            <person name="Kim H.R."/>
            <person name="Rambo T."/>
            <person name="Currie J."/>
            <person name="Collura K."/>
            <person name="Luo M."/>
            <person name="Yang T."/>
            <person name="Ammiraju J.S.S."/>
            <person name="Engler F."/>
            <person name="Soderlund C."/>
            <person name="Wing R.A."/>
            <person name="Palmer L.E."/>
            <person name="de la Bastide M."/>
            <person name="Spiegel L."/>
            <person name="Nascimento L."/>
            <person name="Zutavern T."/>
            <person name="O'Shaughnessy A."/>
            <person name="Dike S."/>
            <person name="Dedhia N."/>
            <person name="Preston R."/>
            <person name="Balija V."/>
            <person name="McCombie W.R."/>
            <person name="Chow T."/>
            <person name="Chen H."/>
            <person name="Chung M."/>
            <person name="Chen C."/>
            <person name="Shaw J."/>
            <person name="Wu H."/>
            <person name="Hsiao K."/>
            <person name="Chao Y."/>
            <person name="Chu M."/>
            <person name="Cheng C."/>
            <person name="Hour A."/>
            <person name="Lee P."/>
            <person name="Lin S."/>
            <person name="Lin Y."/>
            <person name="Liou J."/>
            <person name="Liu S."/>
            <person name="Hsing Y."/>
            <person name="Raghuvanshi S."/>
            <person name="Mohanty A."/>
            <person name="Bharti A.K."/>
            <person name="Gaur A."/>
            <person name="Gupta V."/>
            <person name="Kumar D."/>
            <person name="Ravi V."/>
            <person name="Vij S."/>
            <person name="Kapur A."/>
            <person name="Khurana P."/>
            <person name="Khurana P."/>
            <person name="Khurana J.P."/>
            <person name="Tyagi A.K."/>
            <person name="Gaikwad K."/>
            <person name="Singh A."/>
            <person name="Dalal V."/>
            <person name="Srivastava S."/>
            <person name="Dixit A."/>
            <person name="Pal A.K."/>
            <person name="Ghazi I.A."/>
            <person name="Yadav M."/>
            <person name="Pandit A."/>
            <person name="Bhargava A."/>
            <person name="Sureshbabu K."/>
            <person name="Batra K."/>
            <person name="Sharma T.R."/>
            <person name="Mohapatra T."/>
            <person name="Singh N.K."/>
            <person name="Messing J."/>
            <person name="Nelson A.B."/>
            <person name="Fuks G."/>
            <person name="Kavchok S."/>
            <person name="Keizer G."/>
            <person name="Linton E."/>
            <person name="Llaca V."/>
            <person name="Song R."/>
            <person name="Tanyolac B."/>
            <person name="Young S."/>
            <person name="Ho-Il K."/>
            <person name="Hahn J.H."/>
            <person name="Sangsakoo G."/>
            <person name="Vanavichit A."/>
            <person name="de Mattos Luiz.A.T."/>
            <person name="Zimmer P.D."/>
            <person name="Malone G."/>
            <person name="Dellagostin O."/>
            <person name="de Oliveira A.C."/>
            <person name="Bevan M."/>
            <person name="Bancroft I."/>
            <person name="Minx P."/>
            <person name="Cordum H."/>
            <person name="Wilson R."/>
            <person name="Cheng Z."/>
            <person name="Jin W."/>
            <person name="Jiang J."/>
            <person name="Leong S.A."/>
            <person name="Iwama H."/>
            <person name="Gojobori T."/>
            <person name="Itoh T."/>
            <person name="Niimura Y."/>
            <person name="Fujii Y."/>
            <person name="Habara T."/>
            <person name="Sakai H."/>
            <person name="Sato Y."/>
            <person name="Wilson G."/>
            <person name="Kumar K."/>
            <person name="McCouch S."/>
            <person name="Juretic N."/>
            <person name="Hoen D."/>
            <person name="Wright S."/>
            <person name="Bruskiewich R."/>
            <person name="Bureau T."/>
            <person name="Miyao A."/>
            <person name="Hirochika H."/>
            <person name="Nishikawa T."/>
            <person name="Kadowaki K."/>
            <person name="Sugiura M."/>
            <person name="Burr B."/>
            <person name="Sasaki T."/>
        </authorList>
    </citation>
    <scope>NUCLEOTIDE SEQUENCE [LARGE SCALE GENOMIC DNA]</scope>
    <source>
        <strain evidence="3">cv. Nipponbare</strain>
    </source>
</reference>
<reference evidence="2" key="5">
    <citation type="submission" date="2008-12" db="EMBL/GenBank/DDBJ databases">
        <title>Improved gene annotation of the rice (Oryza sativa) genomes.</title>
        <authorList>
            <person name="Wang J."/>
            <person name="Li R."/>
            <person name="Fan W."/>
            <person name="Huang Q."/>
            <person name="Zhang J."/>
            <person name="Zhou Y."/>
            <person name="Hu Y."/>
            <person name="Zi S."/>
            <person name="Li J."/>
            <person name="Ni P."/>
            <person name="Zheng H."/>
            <person name="Zhang Y."/>
            <person name="Zhao M."/>
            <person name="Hao Q."/>
            <person name="McDermott J."/>
            <person name="Samudrala R."/>
            <person name="Kristiansen K."/>
            <person name="Wong G.K.-S."/>
        </authorList>
    </citation>
    <scope>NUCLEOTIDE SEQUENCE</scope>
</reference>